<organism evidence="3 4">
    <name type="scientific">Undibacterium arcticum</name>
    <dbReference type="NCBI Taxonomy" id="1762892"/>
    <lineage>
        <taxon>Bacteria</taxon>
        <taxon>Pseudomonadati</taxon>
        <taxon>Pseudomonadota</taxon>
        <taxon>Betaproteobacteria</taxon>
        <taxon>Burkholderiales</taxon>
        <taxon>Oxalobacteraceae</taxon>
        <taxon>Undibacterium</taxon>
    </lineage>
</organism>
<dbReference type="RefSeq" id="WP_390328580.1">
    <property type="nucleotide sequence ID" value="NZ_JBHRTP010000071.1"/>
</dbReference>
<protein>
    <recommendedName>
        <fullName evidence="5">P-type conjugative transfer protein TrbJ</fullName>
    </recommendedName>
</protein>
<name>A0ABV7F5B4_9BURK</name>
<keyword evidence="1" id="KW-0175">Coiled coil</keyword>
<dbReference type="EMBL" id="JBHRTP010000071">
    <property type="protein sequence ID" value="MFC3110194.1"/>
    <property type="molecule type" value="Genomic_DNA"/>
</dbReference>
<evidence type="ECO:0000313" key="3">
    <source>
        <dbReference type="EMBL" id="MFC3110194.1"/>
    </source>
</evidence>
<dbReference type="InterPro" id="IPR023220">
    <property type="entry name" value="T4SS_VirB5-domain"/>
</dbReference>
<evidence type="ECO:0000256" key="2">
    <source>
        <dbReference type="SAM" id="MobiDB-lite"/>
    </source>
</evidence>
<feature type="coiled-coil region" evidence="1">
    <location>
        <begin position="52"/>
        <end position="79"/>
    </location>
</feature>
<sequence>MEKVVVTLKRVAIATMIMSVLVTDSAFGMASGSVVFDPANFSKNLVTAMEALKATYDRAMQLKTQYEQYRTQLAQLKGLSEGDLSSMRLRNQDELSNINGFIQSVNRTYGDVGQSRNLLQKRFDDQSAAQMSWKDYTESENASIKRGVESAKSRAAIDRQSLEKVNTDYDQVREWQGKIGNTAGMHEAMQLMNAQMNKVITQNGEVIKTMALNSMQKNNEDVDSLSNRQNEARMIKKRREEEAKRVHDANNRSRSELESWSKK</sequence>
<dbReference type="Gene3D" id="1.20.58.430">
    <property type="entry name" value="Type IV secretion system, VirB5-domain"/>
    <property type="match status" value="1"/>
</dbReference>
<accession>A0ABV7F5B4</accession>
<dbReference type="Proteomes" id="UP001595530">
    <property type="component" value="Unassembled WGS sequence"/>
</dbReference>
<reference evidence="4" key="1">
    <citation type="journal article" date="2019" name="Int. J. Syst. Evol. Microbiol.">
        <title>The Global Catalogue of Microorganisms (GCM) 10K type strain sequencing project: providing services to taxonomists for standard genome sequencing and annotation.</title>
        <authorList>
            <consortium name="The Broad Institute Genomics Platform"/>
            <consortium name="The Broad Institute Genome Sequencing Center for Infectious Disease"/>
            <person name="Wu L."/>
            <person name="Ma J."/>
        </authorList>
    </citation>
    <scope>NUCLEOTIDE SEQUENCE [LARGE SCALE GENOMIC DNA]</scope>
    <source>
        <strain evidence="4">KCTC 42986</strain>
    </source>
</reference>
<feature type="region of interest" description="Disordered" evidence="2">
    <location>
        <begin position="218"/>
        <end position="263"/>
    </location>
</feature>
<evidence type="ECO:0000313" key="4">
    <source>
        <dbReference type="Proteomes" id="UP001595530"/>
    </source>
</evidence>
<keyword evidence="4" id="KW-1185">Reference proteome</keyword>
<evidence type="ECO:0000256" key="1">
    <source>
        <dbReference type="SAM" id="Coils"/>
    </source>
</evidence>
<proteinExistence type="predicted"/>
<dbReference type="SUPFAM" id="SSF101082">
    <property type="entry name" value="Typo IV secretion system protein TraC"/>
    <property type="match status" value="1"/>
</dbReference>
<evidence type="ECO:0008006" key="5">
    <source>
        <dbReference type="Google" id="ProtNLM"/>
    </source>
</evidence>
<feature type="compositionally biased region" description="Basic and acidic residues" evidence="2">
    <location>
        <begin position="230"/>
        <end position="263"/>
    </location>
</feature>
<comment type="caution">
    <text evidence="3">The sequence shown here is derived from an EMBL/GenBank/DDBJ whole genome shotgun (WGS) entry which is preliminary data.</text>
</comment>
<gene>
    <name evidence="3" type="ORF">ACFOFO_19885</name>
</gene>